<dbReference type="PROSITE" id="PS50835">
    <property type="entry name" value="IG_LIKE"/>
    <property type="match status" value="1"/>
</dbReference>
<evidence type="ECO:0000256" key="7">
    <source>
        <dbReference type="ARBA" id="ARBA00023180"/>
    </source>
</evidence>
<evidence type="ECO:0000256" key="5">
    <source>
        <dbReference type="ARBA" id="ARBA00023136"/>
    </source>
</evidence>
<organism evidence="9 10">
    <name type="scientific">Pygocentrus nattereri</name>
    <name type="common">Red-bellied piranha</name>
    <dbReference type="NCBI Taxonomy" id="42514"/>
    <lineage>
        <taxon>Eukaryota</taxon>
        <taxon>Metazoa</taxon>
        <taxon>Chordata</taxon>
        <taxon>Craniata</taxon>
        <taxon>Vertebrata</taxon>
        <taxon>Euteleostomi</taxon>
        <taxon>Actinopterygii</taxon>
        <taxon>Neopterygii</taxon>
        <taxon>Teleostei</taxon>
        <taxon>Ostariophysi</taxon>
        <taxon>Characiformes</taxon>
        <taxon>Characoidei</taxon>
        <taxon>Pygocentrus</taxon>
    </lineage>
</organism>
<keyword evidence="5" id="KW-0472">Membrane</keyword>
<dbReference type="AlphaFoldDB" id="A0A3B4CAA5"/>
<evidence type="ECO:0000313" key="10">
    <source>
        <dbReference type="Proteomes" id="UP001501920"/>
    </source>
</evidence>
<comment type="subcellular location">
    <subcellularLocation>
        <location evidence="1">Cell membrane</location>
    </subcellularLocation>
</comment>
<dbReference type="Pfam" id="PF07686">
    <property type="entry name" value="V-set"/>
    <property type="match status" value="1"/>
</dbReference>
<dbReference type="PANTHER" id="PTHR19433">
    <property type="entry name" value="T-CELL RECEPTOR ALPHA CHAIN V REGION-RELATED"/>
    <property type="match status" value="1"/>
</dbReference>
<evidence type="ECO:0000256" key="2">
    <source>
        <dbReference type="ARBA" id="ARBA00022475"/>
    </source>
</evidence>
<evidence type="ECO:0000256" key="3">
    <source>
        <dbReference type="ARBA" id="ARBA00022729"/>
    </source>
</evidence>
<dbReference type="Ensembl" id="ENSPNAT00000034950.2">
    <property type="protein sequence ID" value="ENSPNAP00000008538.1"/>
    <property type="gene ID" value="ENSPNAG00000014141.2"/>
</dbReference>
<dbReference type="Proteomes" id="UP001501920">
    <property type="component" value="Chromosome 2"/>
</dbReference>
<keyword evidence="6" id="KW-1015">Disulfide bond</keyword>
<dbReference type="GO" id="GO:0009617">
    <property type="term" value="P:response to bacterium"/>
    <property type="evidence" value="ECO:0007669"/>
    <property type="project" value="TreeGrafter"/>
</dbReference>
<reference evidence="9 10" key="1">
    <citation type="submission" date="2020-10" db="EMBL/GenBank/DDBJ databases">
        <title>Pygocentrus nattereri (red-bellied piranha) genome, fPygNat1, primary haplotype.</title>
        <authorList>
            <person name="Myers G."/>
            <person name="Meyer A."/>
            <person name="Karagic N."/>
            <person name="Pippel M."/>
            <person name="Winkler S."/>
            <person name="Tracey A."/>
            <person name="Wood J."/>
            <person name="Formenti G."/>
            <person name="Howe K."/>
            <person name="Fedrigo O."/>
            <person name="Jarvis E.D."/>
        </authorList>
    </citation>
    <scope>NUCLEOTIDE SEQUENCE [LARGE SCALE GENOMIC DNA]</scope>
</reference>
<feature type="domain" description="Ig-like" evidence="8">
    <location>
        <begin position="23"/>
        <end position="105"/>
    </location>
</feature>
<name>A0A3B4CAA5_PYGNA</name>
<evidence type="ECO:0000259" key="8">
    <source>
        <dbReference type="PROSITE" id="PS50835"/>
    </source>
</evidence>
<keyword evidence="2" id="KW-1003">Cell membrane</keyword>
<evidence type="ECO:0000256" key="4">
    <source>
        <dbReference type="ARBA" id="ARBA00022859"/>
    </source>
</evidence>
<keyword evidence="3" id="KW-0732">Signal</keyword>
<dbReference type="GO" id="GO:0002376">
    <property type="term" value="P:immune system process"/>
    <property type="evidence" value="ECO:0007669"/>
    <property type="project" value="UniProtKB-KW"/>
</dbReference>
<dbReference type="InterPro" id="IPR007110">
    <property type="entry name" value="Ig-like_dom"/>
</dbReference>
<protein>
    <recommendedName>
        <fullName evidence="8">Ig-like domain-containing protein</fullName>
    </recommendedName>
</protein>
<dbReference type="GO" id="GO:0005886">
    <property type="term" value="C:plasma membrane"/>
    <property type="evidence" value="ECO:0007669"/>
    <property type="project" value="UniProtKB-SubCell"/>
</dbReference>
<sequence length="105" mass="11823">MGGAEHDTAVLWVELHISGELHVSEGDNVTLSCNYSTTNFGDAIQWYRQFPKSRPEFLLYIYVQGTKSDPLPPRMSAEMDKDNKRVDLLISSAAVSDYALYYCAL</sequence>
<dbReference type="GeneTree" id="ENSGT01120000272416"/>
<dbReference type="InterPro" id="IPR036179">
    <property type="entry name" value="Ig-like_dom_sf"/>
</dbReference>
<keyword evidence="4" id="KW-0391">Immunity</keyword>
<accession>A0A3B4CAA5</accession>
<reference evidence="9" key="3">
    <citation type="submission" date="2025-09" db="UniProtKB">
        <authorList>
            <consortium name="Ensembl"/>
        </authorList>
    </citation>
    <scope>IDENTIFICATION</scope>
</reference>
<evidence type="ECO:0000256" key="6">
    <source>
        <dbReference type="ARBA" id="ARBA00023157"/>
    </source>
</evidence>
<keyword evidence="7" id="KW-0325">Glycoprotein</keyword>
<dbReference type="InterPro" id="IPR013106">
    <property type="entry name" value="Ig_V-set"/>
</dbReference>
<dbReference type="InterPro" id="IPR052051">
    <property type="entry name" value="TCR_complex_component"/>
</dbReference>
<reference evidence="9" key="2">
    <citation type="submission" date="2025-08" db="UniProtKB">
        <authorList>
            <consortium name="Ensembl"/>
        </authorList>
    </citation>
    <scope>IDENTIFICATION</scope>
</reference>
<dbReference type="InterPro" id="IPR013783">
    <property type="entry name" value="Ig-like_fold"/>
</dbReference>
<dbReference type="STRING" id="42514.ENSPNAP00000008538"/>
<dbReference type="SUPFAM" id="SSF48726">
    <property type="entry name" value="Immunoglobulin"/>
    <property type="match status" value="1"/>
</dbReference>
<proteinExistence type="predicted"/>
<keyword evidence="10" id="KW-1185">Reference proteome</keyword>
<evidence type="ECO:0000313" key="9">
    <source>
        <dbReference type="Ensembl" id="ENSPNAP00000008538.1"/>
    </source>
</evidence>
<evidence type="ECO:0000256" key="1">
    <source>
        <dbReference type="ARBA" id="ARBA00004236"/>
    </source>
</evidence>
<dbReference type="PANTHER" id="PTHR19433:SF85">
    <property type="entry name" value="T CELL RECEPTOR ALPHA VARIABLE 17-RELATED"/>
    <property type="match status" value="1"/>
</dbReference>
<dbReference type="SMART" id="SM00406">
    <property type="entry name" value="IGv"/>
    <property type="match status" value="1"/>
</dbReference>
<dbReference type="Gene3D" id="2.60.40.10">
    <property type="entry name" value="Immunoglobulins"/>
    <property type="match status" value="1"/>
</dbReference>